<dbReference type="RefSeq" id="WP_344757595.1">
    <property type="nucleotide sequence ID" value="NZ_BAABAE010000004.1"/>
</dbReference>
<feature type="domain" description="TadE-like" evidence="2">
    <location>
        <begin position="11"/>
        <end position="53"/>
    </location>
</feature>
<gene>
    <name evidence="3" type="ORF">GCM10022239_26340</name>
</gene>
<name>A0ABP7G263_9MICO</name>
<evidence type="ECO:0000313" key="3">
    <source>
        <dbReference type="EMBL" id="GAA3749749.1"/>
    </source>
</evidence>
<keyword evidence="1" id="KW-0472">Membrane</keyword>
<sequence length="130" mass="13360">MPQRLAQEESGSAVAEFVMVGALLTILTLSVIQLGLVLLIRNTVLDAAAEGARFAALADNGLADGVERTSQLVTVALGPSYAEDVSASYGSYLGHPAAIVTVRAPLPLIGLIGIEHGLEVEGHAAVETLD</sequence>
<organism evidence="3 4">
    <name type="scientific">Leifsonella bigeumensis</name>
    <dbReference type="NCBI Taxonomy" id="433643"/>
    <lineage>
        <taxon>Bacteria</taxon>
        <taxon>Bacillati</taxon>
        <taxon>Actinomycetota</taxon>
        <taxon>Actinomycetes</taxon>
        <taxon>Micrococcales</taxon>
        <taxon>Microbacteriaceae</taxon>
        <taxon>Leifsonella</taxon>
    </lineage>
</organism>
<comment type="caution">
    <text evidence="3">The sequence shown here is derived from an EMBL/GenBank/DDBJ whole genome shotgun (WGS) entry which is preliminary data.</text>
</comment>
<protein>
    <recommendedName>
        <fullName evidence="2">TadE-like domain-containing protein</fullName>
    </recommendedName>
</protein>
<proteinExistence type="predicted"/>
<keyword evidence="4" id="KW-1185">Reference proteome</keyword>
<feature type="transmembrane region" description="Helical" evidence="1">
    <location>
        <begin position="17"/>
        <end position="40"/>
    </location>
</feature>
<evidence type="ECO:0000259" key="2">
    <source>
        <dbReference type="Pfam" id="PF07811"/>
    </source>
</evidence>
<evidence type="ECO:0000256" key="1">
    <source>
        <dbReference type="SAM" id="Phobius"/>
    </source>
</evidence>
<dbReference type="Proteomes" id="UP001501004">
    <property type="component" value="Unassembled WGS sequence"/>
</dbReference>
<evidence type="ECO:0000313" key="4">
    <source>
        <dbReference type="Proteomes" id="UP001501004"/>
    </source>
</evidence>
<accession>A0ABP7G263</accession>
<reference evidence="4" key="1">
    <citation type="journal article" date="2019" name="Int. J. Syst. Evol. Microbiol.">
        <title>The Global Catalogue of Microorganisms (GCM) 10K type strain sequencing project: providing services to taxonomists for standard genome sequencing and annotation.</title>
        <authorList>
            <consortium name="The Broad Institute Genomics Platform"/>
            <consortium name="The Broad Institute Genome Sequencing Center for Infectious Disease"/>
            <person name="Wu L."/>
            <person name="Ma J."/>
        </authorList>
    </citation>
    <scope>NUCLEOTIDE SEQUENCE [LARGE SCALE GENOMIC DNA]</scope>
    <source>
        <strain evidence="4">JCM 16949</strain>
    </source>
</reference>
<dbReference type="EMBL" id="BAABAE010000004">
    <property type="protein sequence ID" value="GAA3749749.1"/>
    <property type="molecule type" value="Genomic_DNA"/>
</dbReference>
<dbReference type="InterPro" id="IPR012495">
    <property type="entry name" value="TadE-like_dom"/>
</dbReference>
<keyword evidence="1" id="KW-1133">Transmembrane helix</keyword>
<dbReference type="Pfam" id="PF07811">
    <property type="entry name" value="TadE"/>
    <property type="match status" value="1"/>
</dbReference>
<keyword evidence="1" id="KW-0812">Transmembrane</keyword>